<comment type="caution">
    <text evidence="3">The sequence shown here is derived from an EMBL/GenBank/DDBJ whole genome shotgun (WGS) entry which is preliminary data.</text>
</comment>
<name>A0ABS2TID6_9ACTN</name>
<gene>
    <name evidence="3" type="ORF">ITX44_00840</name>
</gene>
<evidence type="ECO:0000256" key="1">
    <source>
        <dbReference type="SAM" id="Phobius"/>
    </source>
</evidence>
<dbReference type="InterPro" id="IPR046253">
    <property type="entry name" value="DUF6286"/>
</dbReference>
<sequence>MTALACGALLFEAVWTRAGNRANTWWTTLSNELATRPVDDVWILTGAAVAAALGLVLLILALTRGNRGKLPMKVPAGGPAGMRAVVDRRSAALILRDATMSVPGTSAARVRVGRHRIHVRAEVRFRDPADVKAELTKTVGDAASGQLRLAHPPKQTIHVRRSPT</sequence>
<feature type="domain" description="DUF6286" evidence="2">
    <location>
        <begin position="52"/>
        <end position="160"/>
    </location>
</feature>
<evidence type="ECO:0000313" key="3">
    <source>
        <dbReference type="EMBL" id="MBM9503099.1"/>
    </source>
</evidence>
<evidence type="ECO:0000313" key="4">
    <source>
        <dbReference type="Proteomes" id="UP000749040"/>
    </source>
</evidence>
<dbReference type="Pfam" id="PF19803">
    <property type="entry name" value="DUF6286"/>
    <property type="match status" value="1"/>
</dbReference>
<dbReference type="EMBL" id="JADKYB010000001">
    <property type="protein sequence ID" value="MBM9503099.1"/>
    <property type="molecule type" value="Genomic_DNA"/>
</dbReference>
<protein>
    <recommendedName>
        <fullName evidence="2">DUF6286 domain-containing protein</fullName>
    </recommendedName>
</protein>
<organism evidence="3 4">
    <name type="scientific">Actinacidiphila acididurans</name>
    <dbReference type="NCBI Taxonomy" id="2784346"/>
    <lineage>
        <taxon>Bacteria</taxon>
        <taxon>Bacillati</taxon>
        <taxon>Actinomycetota</taxon>
        <taxon>Actinomycetes</taxon>
        <taxon>Kitasatosporales</taxon>
        <taxon>Streptomycetaceae</taxon>
        <taxon>Actinacidiphila</taxon>
    </lineage>
</organism>
<keyword evidence="4" id="KW-1185">Reference proteome</keyword>
<dbReference type="Proteomes" id="UP000749040">
    <property type="component" value="Unassembled WGS sequence"/>
</dbReference>
<keyword evidence="1" id="KW-0812">Transmembrane</keyword>
<feature type="transmembrane region" description="Helical" evidence="1">
    <location>
        <begin position="42"/>
        <end position="63"/>
    </location>
</feature>
<proteinExistence type="predicted"/>
<evidence type="ECO:0000259" key="2">
    <source>
        <dbReference type="Pfam" id="PF19803"/>
    </source>
</evidence>
<keyword evidence="1" id="KW-1133">Transmembrane helix</keyword>
<accession>A0ABS2TID6</accession>
<reference evidence="3 4" key="1">
    <citation type="submission" date="2021-01" db="EMBL/GenBank/DDBJ databases">
        <title>Streptomyces acididurans sp. nov., isolated from a peat swamp forest soil.</title>
        <authorList>
            <person name="Chantavorakit T."/>
            <person name="Duangmal K."/>
        </authorList>
    </citation>
    <scope>NUCLEOTIDE SEQUENCE [LARGE SCALE GENOMIC DNA]</scope>
    <source>
        <strain evidence="3 4">KK5PA1</strain>
    </source>
</reference>
<keyword evidence="1" id="KW-0472">Membrane</keyword>